<evidence type="ECO:0000313" key="1">
    <source>
        <dbReference type="EMBL" id="MBC8611891.1"/>
    </source>
</evidence>
<gene>
    <name evidence="1" type="ORF">H8702_12405</name>
</gene>
<sequence length="64" mass="7595">MRRELRQLQGPDEVSRVIDSIKLLLEEAQPMLEFEPSVFKSMVQKIVVYPERFSFHRINGLEFS</sequence>
<accession>A0A8J6TS28</accession>
<organism evidence="1 2">
    <name type="scientific">Massiliimalia timonensis</name>
    <dbReference type="NCBI Taxonomy" id="1987501"/>
    <lineage>
        <taxon>Bacteria</taxon>
        <taxon>Bacillati</taxon>
        <taxon>Bacillota</taxon>
        <taxon>Clostridia</taxon>
        <taxon>Eubacteriales</taxon>
        <taxon>Oscillospiraceae</taxon>
        <taxon>Massiliimalia</taxon>
    </lineage>
</organism>
<evidence type="ECO:0000313" key="2">
    <source>
        <dbReference type="Proteomes" id="UP000632659"/>
    </source>
</evidence>
<dbReference type="EMBL" id="JACRTL010000009">
    <property type="protein sequence ID" value="MBC8611891.1"/>
    <property type="molecule type" value="Genomic_DNA"/>
</dbReference>
<dbReference type="RefSeq" id="WP_187536806.1">
    <property type="nucleotide sequence ID" value="NZ_JACRTL010000009.1"/>
</dbReference>
<proteinExistence type="predicted"/>
<protein>
    <submittedName>
        <fullName evidence="1">Uncharacterized protein</fullName>
    </submittedName>
</protein>
<keyword evidence="2" id="KW-1185">Reference proteome</keyword>
<name>A0A8J6TS28_9FIRM</name>
<dbReference type="Proteomes" id="UP000632659">
    <property type="component" value="Unassembled WGS sequence"/>
</dbReference>
<reference evidence="1" key="1">
    <citation type="submission" date="2020-08" db="EMBL/GenBank/DDBJ databases">
        <title>Genome public.</title>
        <authorList>
            <person name="Liu C."/>
            <person name="Sun Q."/>
        </authorList>
    </citation>
    <scope>NUCLEOTIDE SEQUENCE</scope>
    <source>
        <strain evidence="1">NSJ-15</strain>
    </source>
</reference>
<dbReference type="AlphaFoldDB" id="A0A8J6TS28"/>
<comment type="caution">
    <text evidence="1">The sequence shown here is derived from an EMBL/GenBank/DDBJ whole genome shotgun (WGS) entry which is preliminary data.</text>
</comment>